<dbReference type="InterPro" id="IPR006944">
    <property type="entry name" value="Phage/GTA_portal"/>
</dbReference>
<dbReference type="EMBL" id="JAAXPN010000012">
    <property type="protein sequence ID" value="NKZ24947.1"/>
    <property type="molecule type" value="Genomic_DNA"/>
</dbReference>
<dbReference type="RefSeq" id="WP_168722742.1">
    <property type="nucleotide sequence ID" value="NZ_JAAXPN010000012.1"/>
</dbReference>
<reference evidence="1 2" key="1">
    <citation type="submission" date="2020-04" db="EMBL/GenBank/DDBJ databases">
        <title>MicrobeNet Type strains.</title>
        <authorList>
            <person name="Nicholson A.C."/>
        </authorList>
    </citation>
    <scope>NUCLEOTIDE SEQUENCE [LARGE SCALE GENOMIC DNA]</scope>
    <source>
        <strain evidence="1 2">CCUG 61472</strain>
    </source>
</reference>
<dbReference type="AlphaFoldDB" id="A0A7X6S4F9"/>
<keyword evidence="2" id="KW-1185">Reference proteome</keyword>
<sequence length="366" mass="39761">MINPFTKFTRSQYLPSGNSSVPFMISNGVLMPNGDWTNASSALQNSDVYSIISKISGDISLMKFKTNEPFLSVLNKPSKMISSFNFWQSVVAQMLLSGNSYVVINKDSKGVITNLELVPTQNVNVVLADNSADITYKVNYTDGRPQTIYTSDEMLHFRCFASGVGTDSQWVGVSPLMSLVNDLNISDYSKKLSLSTLKNAINPSAIITVPDAILSAENKNNIRNAYEAQMTGDNTGKALILDQSAKLSTVSIDSNIANFLNNADFSRDQVAKAFGVSSSYLNGNGDAQSSLDMAQNMYFTSLQTYMASITSELESKLGVPVGLSIETLVDPTNQSLFNNLIKLSTGSNPVFTSEQTQQILTEKGLI</sequence>
<name>A0A7X6S4F9_9LACO</name>
<dbReference type="Proteomes" id="UP000549765">
    <property type="component" value="Unassembled WGS sequence"/>
</dbReference>
<gene>
    <name evidence="1" type="ORF">HF964_09120</name>
</gene>
<accession>A0A7X6S4F9</accession>
<comment type="caution">
    <text evidence="1">The sequence shown here is derived from an EMBL/GenBank/DDBJ whole genome shotgun (WGS) entry which is preliminary data.</text>
</comment>
<organism evidence="1 2">
    <name type="scientific">Periweissella fabalis</name>
    <dbReference type="NCBI Taxonomy" id="1070421"/>
    <lineage>
        <taxon>Bacteria</taxon>
        <taxon>Bacillati</taxon>
        <taxon>Bacillota</taxon>
        <taxon>Bacilli</taxon>
        <taxon>Lactobacillales</taxon>
        <taxon>Lactobacillaceae</taxon>
        <taxon>Periweissella</taxon>
    </lineage>
</organism>
<evidence type="ECO:0000313" key="2">
    <source>
        <dbReference type="Proteomes" id="UP000549765"/>
    </source>
</evidence>
<dbReference type="Pfam" id="PF04860">
    <property type="entry name" value="Phage_portal"/>
    <property type="match status" value="1"/>
</dbReference>
<protein>
    <submittedName>
        <fullName evidence="1">Phage portal protein</fullName>
    </submittedName>
</protein>
<dbReference type="NCBIfam" id="TIGR01537">
    <property type="entry name" value="portal_HK97"/>
    <property type="match status" value="1"/>
</dbReference>
<evidence type="ECO:0000313" key="1">
    <source>
        <dbReference type="EMBL" id="NKZ24947.1"/>
    </source>
</evidence>
<dbReference type="InterPro" id="IPR006427">
    <property type="entry name" value="Portal_HK97"/>
</dbReference>
<proteinExistence type="predicted"/>